<evidence type="ECO:0000256" key="1">
    <source>
        <dbReference type="SAM" id="SignalP"/>
    </source>
</evidence>
<feature type="chain" id="PRO_5047358559" description="DUF4097 domain-containing protein" evidence="1">
    <location>
        <begin position="26"/>
        <end position="250"/>
    </location>
</feature>
<keyword evidence="1" id="KW-0732">Signal</keyword>
<feature type="domain" description="DUF4097" evidence="2">
    <location>
        <begin position="129"/>
        <end position="245"/>
    </location>
</feature>
<keyword evidence="4" id="KW-1185">Reference proteome</keyword>
<comment type="caution">
    <text evidence="3">The sequence shown here is derived from an EMBL/GenBank/DDBJ whole genome shotgun (WGS) entry which is preliminary data.</text>
</comment>
<dbReference type="InterPro" id="IPR025164">
    <property type="entry name" value="Toastrack_DUF4097"/>
</dbReference>
<sequence>MEATTPTRTPRRTLAALLLPLPLLATGCGGGDGGGDGGPDAWGAPTGAHLVITSENGVSLRPGDDDEVEVDGRVGHRWTHRDDTWVLDLSCEARDGRCPRMPRVDVPAGTPVTVSARDAGIDAAGVRGALDLTTVNGDVTVTRSGTDGAAVRLATRNGSVRATGLRAGDLHAETVNGDVVLACATAPDGVGGTTTNGSVRVALPHDAPAYRVSATTGNGSPTVDVPTAGAADGRVIRLRTVNGDVGATRD</sequence>
<proteinExistence type="predicted"/>
<evidence type="ECO:0000259" key="2">
    <source>
        <dbReference type="Pfam" id="PF13349"/>
    </source>
</evidence>
<dbReference type="RefSeq" id="WP_345617965.1">
    <property type="nucleotide sequence ID" value="NZ_BAABIG010000013.1"/>
</dbReference>
<name>A0ABP9B2U9_9ACTN</name>
<organism evidence="3 4">
    <name type="scientific">Streptomyces ziwulingensis</name>
    <dbReference type="NCBI Taxonomy" id="1045501"/>
    <lineage>
        <taxon>Bacteria</taxon>
        <taxon>Bacillati</taxon>
        <taxon>Actinomycetota</taxon>
        <taxon>Actinomycetes</taxon>
        <taxon>Kitasatosporales</taxon>
        <taxon>Streptomycetaceae</taxon>
        <taxon>Streptomyces</taxon>
    </lineage>
</organism>
<gene>
    <name evidence="3" type="ORF">GCM10023220_13290</name>
</gene>
<reference evidence="4" key="1">
    <citation type="journal article" date="2019" name="Int. J. Syst. Evol. Microbiol.">
        <title>The Global Catalogue of Microorganisms (GCM) 10K type strain sequencing project: providing services to taxonomists for standard genome sequencing and annotation.</title>
        <authorList>
            <consortium name="The Broad Institute Genomics Platform"/>
            <consortium name="The Broad Institute Genome Sequencing Center for Infectious Disease"/>
            <person name="Wu L."/>
            <person name="Ma J."/>
        </authorList>
    </citation>
    <scope>NUCLEOTIDE SEQUENCE [LARGE SCALE GENOMIC DNA]</scope>
    <source>
        <strain evidence="4">JCM 18081</strain>
    </source>
</reference>
<accession>A0ABP9B2U9</accession>
<protein>
    <recommendedName>
        <fullName evidence="2">DUF4097 domain-containing protein</fullName>
    </recommendedName>
</protein>
<evidence type="ECO:0000313" key="4">
    <source>
        <dbReference type="Proteomes" id="UP001501265"/>
    </source>
</evidence>
<dbReference type="Proteomes" id="UP001501265">
    <property type="component" value="Unassembled WGS sequence"/>
</dbReference>
<dbReference type="EMBL" id="BAABIG010000013">
    <property type="protein sequence ID" value="GAA4789706.1"/>
    <property type="molecule type" value="Genomic_DNA"/>
</dbReference>
<evidence type="ECO:0000313" key="3">
    <source>
        <dbReference type="EMBL" id="GAA4789706.1"/>
    </source>
</evidence>
<dbReference type="Pfam" id="PF13349">
    <property type="entry name" value="DUF4097"/>
    <property type="match status" value="1"/>
</dbReference>
<feature type="signal peptide" evidence="1">
    <location>
        <begin position="1"/>
        <end position="25"/>
    </location>
</feature>